<dbReference type="AlphaFoldDB" id="Q1MRH2"/>
<keyword evidence="11" id="KW-0966">Cell projection</keyword>
<dbReference type="PROSITE" id="PS00588">
    <property type="entry name" value="FLAGELLA_BB_ROD"/>
    <property type="match status" value="1"/>
</dbReference>
<dbReference type="GO" id="GO:0009425">
    <property type="term" value="C:bacterial-type flagellum basal body"/>
    <property type="evidence" value="ECO:0007669"/>
    <property type="project" value="UniProtKB-SubCell"/>
</dbReference>
<dbReference type="PANTHER" id="PTHR30435">
    <property type="entry name" value="FLAGELLAR PROTEIN"/>
    <property type="match status" value="1"/>
</dbReference>
<accession>Q1MRH2</accession>
<dbReference type="GO" id="GO:0005829">
    <property type="term" value="C:cytosol"/>
    <property type="evidence" value="ECO:0007669"/>
    <property type="project" value="TreeGrafter"/>
</dbReference>
<evidence type="ECO:0000259" key="10">
    <source>
        <dbReference type="Pfam" id="PF22692"/>
    </source>
</evidence>
<evidence type="ECO:0000259" key="8">
    <source>
        <dbReference type="Pfam" id="PF06429"/>
    </source>
</evidence>
<name>Q1MRH2_LAWIP</name>
<keyword evidence="4 5" id="KW-0975">Bacterial flagellum</keyword>
<dbReference type="Pfam" id="PF07559">
    <property type="entry name" value="FlgE_D2"/>
    <property type="match status" value="1"/>
</dbReference>
<dbReference type="Proteomes" id="UP000002430">
    <property type="component" value="Chromosome"/>
</dbReference>
<dbReference type="InterPro" id="IPR001444">
    <property type="entry name" value="Flag_bb_rod_N"/>
</dbReference>
<evidence type="ECO:0000259" key="7">
    <source>
        <dbReference type="Pfam" id="PF00460"/>
    </source>
</evidence>
<feature type="domain" description="Flagellar hook protein FlgE/F/G-like D1" evidence="10">
    <location>
        <begin position="90"/>
        <end position="133"/>
    </location>
</feature>
<evidence type="ECO:0000256" key="1">
    <source>
        <dbReference type="ARBA" id="ARBA00004117"/>
    </source>
</evidence>
<evidence type="ECO:0000313" key="12">
    <source>
        <dbReference type="Proteomes" id="UP000002430"/>
    </source>
</evidence>
<dbReference type="InterPro" id="IPR010930">
    <property type="entry name" value="Flg_bb/hook_C_dom"/>
</dbReference>
<evidence type="ECO:0000313" key="11">
    <source>
        <dbReference type="EMBL" id="CAJ54404.1"/>
    </source>
</evidence>
<dbReference type="InterPro" id="IPR020013">
    <property type="entry name" value="Flagellar_FlgE/F/G"/>
</dbReference>
<keyword evidence="12" id="KW-1185">Reference proteome</keyword>
<sequence length="502" mass="53369">MMGSLFIGATGMKTHSTGLGTVSNNIANANTIGYKQQQVVFQDLFSQDLAIGSTGSQGPNQAGMGAQVGSVRTIFTQGAFEPGNSVTDLAIGGKGFFQVTLEDKVHYTRAGNFRFTQDGFLNDPSGFTLMGSRISNNPNIKKETLEPIQLDFNDPTVAKSPAKTSTALNAVVNLGDSTDKTQSEANPYFALLESWKGNGTPPISTSNYSYAQPMRVYDQQGNSHDITVYFDGAPSSTGSKTFEYLVAMNPSEDGSAASGTDSAGLLMSGTMTFSSNGELKNMTAFTPTGSATKDLNAWQPAPLVNGLPQFSANFVGAGIQPLTLDFGIKSQQNMWAGAPASAAAIGTDIGKLPSMMPIQTSSGNSTARNGSSSTRRYSQDGYPQGDLVDVTITSEGKLQGKYSNSQVVDFYNIPLARFTSEDGLRREGNNHYSATLDSGGPEFGLPGTSNYGKLSVNQLETSNVDMSREMVNMIIIQRGFQMNSKSVTTADTMLQKALELKR</sequence>
<keyword evidence="11" id="KW-0282">Flagellum</keyword>
<evidence type="ECO:0000256" key="5">
    <source>
        <dbReference type="RuleBase" id="RU362116"/>
    </source>
</evidence>
<feature type="region of interest" description="Disordered" evidence="6">
    <location>
        <begin position="357"/>
        <end position="384"/>
    </location>
</feature>
<dbReference type="GO" id="GO:0071978">
    <property type="term" value="P:bacterial-type flagellum-dependent swarming motility"/>
    <property type="evidence" value="ECO:0007669"/>
    <property type="project" value="TreeGrafter"/>
</dbReference>
<dbReference type="STRING" id="363253.LI0348"/>
<comment type="function">
    <text evidence="5">A flexible structure which links the flagellar filament to the drive apparatus in the basal body.</text>
</comment>
<feature type="domain" description="Flagellar basal body rod protein N-terminal" evidence="7">
    <location>
        <begin position="7"/>
        <end position="35"/>
    </location>
</feature>
<proteinExistence type="inferred from homology"/>
<dbReference type="Pfam" id="PF06429">
    <property type="entry name" value="Flg_bbr_C"/>
    <property type="match status" value="1"/>
</dbReference>
<evidence type="ECO:0000259" key="9">
    <source>
        <dbReference type="Pfam" id="PF07559"/>
    </source>
</evidence>
<dbReference type="EMBL" id="AM180252">
    <property type="protein sequence ID" value="CAJ54404.1"/>
    <property type="molecule type" value="Genomic_DNA"/>
</dbReference>
<dbReference type="InterPro" id="IPR011491">
    <property type="entry name" value="FlgE_D2"/>
</dbReference>
<evidence type="ECO:0000256" key="2">
    <source>
        <dbReference type="ARBA" id="ARBA00009677"/>
    </source>
</evidence>
<feature type="domain" description="Flagellar basal-body/hook protein C-terminal" evidence="8">
    <location>
        <begin position="459"/>
        <end position="500"/>
    </location>
</feature>
<dbReference type="KEGG" id="lip:LI0348"/>
<protein>
    <recommendedName>
        <fullName evidence="3 5">Flagellar hook protein FlgE</fullName>
    </recommendedName>
</protein>
<dbReference type="SUPFAM" id="SSF117143">
    <property type="entry name" value="Flagellar hook protein flgE"/>
    <property type="match status" value="1"/>
</dbReference>
<evidence type="ECO:0000256" key="3">
    <source>
        <dbReference type="ARBA" id="ARBA00019015"/>
    </source>
</evidence>
<gene>
    <name evidence="11" type="primary">flgE</name>
    <name evidence="11" type="ordered locus">LI0348</name>
</gene>
<evidence type="ECO:0000256" key="4">
    <source>
        <dbReference type="ARBA" id="ARBA00023143"/>
    </source>
</evidence>
<dbReference type="NCBIfam" id="TIGR03506">
    <property type="entry name" value="FlgEFG_subfam"/>
    <property type="match status" value="1"/>
</dbReference>
<dbReference type="SMR" id="Q1MRH2"/>
<dbReference type="InterPro" id="IPR019776">
    <property type="entry name" value="Flagellar_basal_body_rod_CS"/>
</dbReference>
<dbReference type="Gene3D" id="2.60.98.20">
    <property type="entry name" value="Flagellar hook protein FlgE"/>
    <property type="match status" value="1"/>
</dbReference>
<reference evidence="11 12" key="1">
    <citation type="submission" date="2005-11" db="EMBL/GenBank/DDBJ databases">
        <title>The complete genome sequence of Lawsonia intracellularis: the causative agent of proliferative enteropathy.</title>
        <authorList>
            <person name="Kaur K."/>
            <person name="Zhang Q."/>
            <person name="Beckler D."/>
            <person name="Munir S."/>
            <person name="Li L."/>
            <person name="Kinsley K."/>
            <person name="Herron L."/>
            <person name="Peterson A."/>
            <person name="May B."/>
            <person name="Singh S."/>
            <person name="Gebhart C."/>
            <person name="Kapur V."/>
        </authorList>
    </citation>
    <scope>NUCLEOTIDE SEQUENCE [LARGE SCALE GENOMIC DNA]</scope>
    <source>
        <strain evidence="11 12">PHE/MN1-00</strain>
    </source>
</reference>
<dbReference type="PANTHER" id="PTHR30435:SF1">
    <property type="entry name" value="FLAGELLAR HOOK PROTEIN FLGE"/>
    <property type="match status" value="1"/>
</dbReference>
<dbReference type="Pfam" id="PF22692">
    <property type="entry name" value="LlgE_F_G_D1"/>
    <property type="match status" value="1"/>
</dbReference>
<feature type="domain" description="Flagellar hook protein FlgE D2" evidence="9">
    <location>
        <begin position="200"/>
        <end position="382"/>
    </location>
</feature>
<keyword evidence="11" id="KW-0969">Cilium</keyword>
<dbReference type="OrthoDB" id="9804559at2"/>
<dbReference type="eggNOG" id="COG1749">
    <property type="taxonomic scope" value="Bacteria"/>
</dbReference>
<evidence type="ECO:0000256" key="6">
    <source>
        <dbReference type="SAM" id="MobiDB-lite"/>
    </source>
</evidence>
<feature type="compositionally biased region" description="Polar residues" evidence="6">
    <location>
        <begin position="357"/>
        <end position="376"/>
    </location>
</feature>
<comment type="similarity">
    <text evidence="2 5">Belongs to the flagella basal body rod proteins family.</text>
</comment>
<dbReference type="Pfam" id="PF00460">
    <property type="entry name" value="Flg_bb_rod"/>
    <property type="match status" value="1"/>
</dbReference>
<dbReference type="InterPro" id="IPR037058">
    <property type="entry name" value="Falgellar_hook_FlgE_sf"/>
</dbReference>
<dbReference type="GO" id="GO:0009424">
    <property type="term" value="C:bacterial-type flagellum hook"/>
    <property type="evidence" value="ECO:0007669"/>
    <property type="project" value="TreeGrafter"/>
</dbReference>
<dbReference type="InterPro" id="IPR053967">
    <property type="entry name" value="LlgE_F_G-like_D1"/>
</dbReference>
<comment type="subcellular location">
    <subcellularLocation>
        <location evidence="1 5">Bacterial flagellum basal body</location>
    </subcellularLocation>
</comment>
<dbReference type="InterPro" id="IPR037925">
    <property type="entry name" value="FlgE/F/G-like"/>
</dbReference>
<dbReference type="HOGENOM" id="CLU_013687_2_1_7"/>
<organism evidence="11 12">
    <name type="scientific">Lawsonia intracellularis (strain PHE/MN1-00)</name>
    <dbReference type="NCBI Taxonomy" id="363253"/>
    <lineage>
        <taxon>Bacteria</taxon>
        <taxon>Pseudomonadati</taxon>
        <taxon>Thermodesulfobacteriota</taxon>
        <taxon>Desulfovibrionia</taxon>
        <taxon>Desulfovibrionales</taxon>
        <taxon>Desulfovibrionaceae</taxon>
        <taxon>Lawsonia</taxon>
    </lineage>
</organism>
<dbReference type="RefSeq" id="WP_011526433.1">
    <property type="nucleotide sequence ID" value="NC_008011.1"/>
</dbReference>